<proteinExistence type="predicted"/>
<dbReference type="Proteomes" id="UP000004095">
    <property type="component" value="Unassembled WGS sequence"/>
</dbReference>
<protein>
    <submittedName>
        <fullName evidence="1">Uncharacterized protein</fullName>
    </submittedName>
</protein>
<organism evidence="1 2">
    <name type="scientific">Microscilla marina ATCC 23134</name>
    <dbReference type="NCBI Taxonomy" id="313606"/>
    <lineage>
        <taxon>Bacteria</taxon>
        <taxon>Pseudomonadati</taxon>
        <taxon>Bacteroidota</taxon>
        <taxon>Cytophagia</taxon>
        <taxon>Cytophagales</taxon>
        <taxon>Microscillaceae</taxon>
        <taxon>Microscilla</taxon>
    </lineage>
</organism>
<dbReference type="AlphaFoldDB" id="A1ZHL8"/>
<accession>A1ZHL8</accession>
<gene>
    <name evidence="1" type="ORF">M23134_05358</name>
</gene>
<keyword evidence="2" id="KW-1185">Reference proteome</keyword>
<reference evidence="1 2" key="1">
    <citation type="submission" date="2007-01" db="EMBL/GenBank/DDBJ databases">
        <authorList>
            <person name="Haygood M."/>
            <person name="Podell S."/>
            <person name="Anderson C."/>
            <person name="Hopkinson B."/>
            <person name="Roe K."/>
            <person name="Barbeau K."/>
            <person name="Gaasterland T."/>
            <person name="Ferriera S."/>
            <person name="Johnson J."/>
            <person name="Kravitz S."/>
            <person name="Beeson K."/>
            <person name="Sutton G."/>
            <person name="Rogers Y.-H."/>
            <person name="Friedman R."/>
            <person name="Frazier M."/>
            <person name="Venter J.C."/>
        </authorList>
    </citation>
    <scope>NUCLEOTIDE SEQUENCE [LARGE SCALE GENOMIC DNA]</scope>
    <source>
        <strain evidence="1 2">ATCC 23134</strain>
    </source>
</reference>
<sequence>MIYTALGIHIHLPDKTNQQSLPYTQILACKEHYHQFVTSIAKL</sequence>
<comment type="caution">
    <text evidence="1">The sequence shown here is derived from an EMBL/GenBank/DDBJ whole genome shotgun (WGS) entry which is preliminary data.</text>
</comment>
<name>A1ZHL8_MICM2</name>
<dbReference type="EMBL" id="AAWS01000008">
    <property type="protein sequence ID" value="EAY30025.1"/>
    <property type="molecule type" value="Genomic_DNA"/>
</dbReference>
<evidence type="ECO:0000313" key="2">
    <source>
        <dbReference type="Proteomes" id="UP000004095"/>
    </source>
</evidence>
<evidence type="ECO:0000313" key="1">
    <source>
        <dbReference type="EMBL" id="EAY30025.1"/>
    </source>
</evidence>